<dbReference type="AlphaFoldDB" id="A0A8H4L2S2"/>
<feature type="region of interest" description="Disordered" evidence="2">
    <location>
        <begin position="1"/>
        <end position="25"/>
    </location>
</feature>
<reference evidence="3 4" key="1">
    <citation type="submission" date="2020-01" db="EMBL/GenBank/DDBJ databases">
        <title>Identification and distribution of gene clusters putatively required for synthesis of sphingolipid metabolism inhibitors in phylogenetically diverse species of the filamentous fungus Fusarium.</title>
        <authorList>
            <person name="Kim H.-S."/>
            <person name="Busman M."/>
            <person name="Brown D.W."/>
            <person name="Divon H."/>
            <person name="Uhlig S."/>
            <person name="Proctor R.H."/>
        </authorList>
    </citation>
    <scope>NUCLEOTIDE SEQUENCE [LARGE SCALE GENOMIC DNA]</scope>
    <source>
        <strain evidence="3 4">NRRL 20459</strain>
    </source>
</reference>
<dbReference type="OrthoDB" id="2013972at2759"/>
<sequence length="291" mass="32722">MAQSPTEEAESPVVAQATAAEALHSPEHWAQLAEVHEEGDQDDGYSVLDPDSAETTASITSSILQYRTIHGRTFHSERGDAQYWAANDEQNSDSLDIGKSSTLERELTFEPNSIDFIHMRYLFGSISDWKELFGEAYKACKPGGWVESCECSPKMESDDGTVKDGSAMNEWGRLFVQGAKRIGRFFTVLEEGIQEKYMHEAGFVDIQVKNIKVPIGGWPKDETLKEAGRFAQLALERDLEGYTCYIASQFLGWSREEISVYCAQLRRELHNGKVHAFYRQKVVFGRKSEAA</sequence>
<organism evidence="3 4">
    <name type="scientific">Fusarium albosuccineum</name>
    <dbReference type="NCBI Taxonomy" id="1237068"/>
    <lineage>
        <taxon>Eukaryota</taxon>
        <taxon>Fungi</taxon>
        <taxon>Dikarya</taxon>
        <taxon>Ascomycota</taxon>
        <taxon>Pezizomycotina</taxon>
        <taxon>Sordariomycetes</taxon>
        <taxon>Hypocreomycetidae</taxon>
        <taxon>Hypocreales</taxon>
        <taxon>Nectriaceae</taxon>
        <taxon>Fusarium</taxon>
        <taxon>Fusarium decemcellulare species complex</taxon>
    </lineage>
</organism>
<dbReference type="PANTHER" id="PTHR43591:SF10">
    <property type="entry name" value="ABC TRANSMEMBRANE TYPE-1 DOMAIN-CONTAINING PROTEIN-RELATED"/>
    <property type="match status" value="1"/>
</dbReference>
<dbReference type="Pfam" id="PF13489">
    <property type="entry name" value="Methyltransf_23"/>
    <property type="match status" value="1"/>
</dbReference>
<evidence type="ECO:0000256" key="2">
    <source>
        <dbReference type="SAM" id="MobiDB-lite"/>
    </source>
</evidence>
<keyword evidence="3" id="KW-0489">Methyltransferase</keyword>
<dbReference type="Proteomes" id="UP000554235">
    <property type="component" value="Unassembled WGS sequence"/>
</dbReference>
<keyword evidence="4" id="KW-1185">Reference proteome</keyword>
<evidence type="ECO:0000256" key="1">
    <source>
        <dbReference type="ARBA" id="ARBA00038158"/>
    </source>
</evidence>
<comment type="caution">
    <text evidence="3">The sequence shown here is derived from an EMBL/GenBank/DDBJ whole genome shotgun (WGS) entry which is preliminary data.</text>
</comment>
<dbReference type="EMBL" id="JAADYS010002003">
    <property type="protein sequence ID" value="KAF4460149.1"/>
    <property type="molecule type" value="Genomic_DNA"/>
</dbReference>
<comment type="similarity">
    <text evidence="1">Belongs to the methyltransferase superfamily. LaeA methyltransferase family.</text>
</comment>
<evidence type="ECO:0000313" key="3">
    <source>
        <dbReference type="EMBL" id="KAF4460149.1"/>
    </source>
</evidence>
<proteinExistence type="inferred from homology"/>
<dbReference type="Gene3D" id="3.40.50.150">
    <property type="entry name" value="Vaccinia Virus protein VP39"/>
    <property type="match status" value="1"/>
</dbReference>
<accession>A0A8H4L2S2</accession>
<dbReference type="PANTHER" id="PTHR43591">
    <property type="entry name" value="METHYLTRANSFERASE"/>
    <property type="match status" value="1"/>
</dbReference>
<dbReference type="GO" id="GO:0032259">
    <property type="term" value="P:methylation"/>
    <property type="evidence" value="ECO:0007669"/>
    <property type="project" value="UniProtKB-KW"/>
</dbReference>
<dbReference type="InterPro" id="IPR029063">
    <property type="entry name" value="SAM-dependent_MTases_sf"/>
</dbReference>
<protein>
    <submittedName>
        <fullName evidence="3">Demethylmenaquinone methyltransferase</fullName>
    </submittedName>
</protein>
<dbReference type="SUPFAM" id="SSF53335">
    <property type="entry name" value="S-adenosyl-L-methionine-dependent methyltransferases"/>
    <property type="match status" value="1"/>
</dbReference>
<dbReference type="GO" id="GO:0008168">
    <property type="term" value="F:methyltransferase activity"/>
    <property type="evidence" value="ECO:0007669"/>
    <property type="project" value="UniProtKB-KW"/>
</dbReference>
<gene>
    <name evidence="3" type="ORF">FALBO_13075</name>
</gene>
<name>A0A8H4L2S2_9HYPO</name>
<keyword evidence="3" id="KW-0808">Transferase</keyword>
<evidence type="ECO:0000313" key="4">
    <source>
        <dbReference type="Proteomes" id="UP000554235"/>
    </source>
</evidence>